<dbReference type="CDD" id="cd17546">
    <property type="entry name" value="REC_hyHK_CKI1_RcsC-like"/>
    <property type="match status" value="1"/>
</dbReference>
<dbReference type="SUPFAM" id="SSF52172">
    <property type="entry name" value="CheY-like"/>
    <property type="match status" value="2"/>
</dbReference>
<evidence type="ECO:0000313" key="5">
    <source>
        <dbReference type="EMBL" id="MDU0353329.1"/>
    </source>
</evidence>
<organism evidence="5 6">
    <name type="scientific">Paraglaciecola aquimarina</name>
    <dbReference type="NCBI Taxonomy" id="1235557"/>
    <lineage>
        <taxon>Bacteria</taxon>
        <taxon>Pseudomonadati</taxon>
        <taxon>Pseudomonadota</taxon>
        <taxon>Gammaproteobacteria</taxon>
        <taxon>Alteromonadales</taxon>
        <taxon>Alteromonadaceae</taxon>
        <taxon>Paraglaciecola</taxon>
    </lineage>
</organism>
<dbReference type="Pfam" id="PF00072">
    <property type="entry name" value="Response_reg"/>
    <property type="match status" value="2"/>
</dbReference>
<dbReference type="Gene3D" id="3.40.50.2300">
    <property type="match status" value="2"/>
</dbReference>
<dbReference type="PANTHER" id="PTHR45339:SF1">
    <property type="entry name" value="HYBRID SIGNAL TRANSDUCTION HISTIDINE KINASE J"/>
    <property type="match status" value="1"/>
</dbReference>
<dbReference type="PANTHER" id="PTHR45339">
    <property type="entry name" value="HYBRID SIGNAL TRANSDUCTION HISTIDINE KINASE J"/>
    <property type="match status" value="1"/>
</dbReference>
<reference evidence="5 6" key="1">
    <citation type="submission" date="2023-10" db="EMBL/GenBank/DDBJ databases">
        <title>Glaciecola aquimarina strain GGW-M5 nov., isolated from a coastal seawater.</title>
        <authorList>
            <person name="Bayburt H."/>
            <person name="Kim J.M."/>
            <person name="Choi B.J."/>
            <person name="Jeon C.O."/>
        </authorList>
    </citation>
    <scope>NUCLEOTIDE SEQUENCE [LARGE SCALE GENOMIC DNA]</scope>
    <source>
        <strain evidence="5 6">KCTC 32108</strain>
    </source>
</reference>
<evidence type="ECO:0000256" key="3">
    <source>
        <dbReference type="PROSITE-ProRule" id="PRU00169"/>
    </source>
</evidence>
<comment type="caution">
    <text evidence="5">The sequence shown here is derived from an EMBL/GenBank/DDBJ whole genome shotgun (WGS) entry which is preliminary data.</text>
</comment>
<keyword evidence="1 3" id="KW-0597">Phosphoprotein</keyword>
<dbReference type="RefSeq" id="WP_316025011.1">
    <property type="nucleotide sequence ID" value="NZ_JAWDIO010000002.1"/>
</dbReference>
<protein>
    <submittedName>
        <fullName evidence="5">Response regulator</fullName>
    </submittedName>
</protein>
<evidence type="ECO:0000256" key="2">
    <source>
        <dbReference type="ARBA" id="ARBA00023012"/>
    </source>
</evidence>
<accession>A0ABU3STJ1</accession>
<dbReference type="InterPro" id="IPR011006">
    <property type="entry name" value="CheY-like_superfamily"/>
</dbReference>
<feature type="domain" description="Response regulatory" evidence="4">
    <location>
        <begin position="38"/>
        <end position="156"/>
    </location>
</feature>
<gene>
    <name evidence="5" type="ORF">RS130_04735</name>
</gene>
<feature type="modified residue" description="4-aspartylphosphate" evidence="3">
    <location>
        <position position="89"/>
    </location>
</feature>
<evidence type="ECO:0000256" key="1">
    <source>
        <dbReference type="ARBA" id="ARBA00022553"/>
    </source>
</evidence>
<feature type="domain" description="Response regulatory" evidence="4">
    <location>
        <begin position="176"/>
        <end position="295"/>
    </location>
</feature>
<proteinExistence type="predicted"/>
<dbReference type="InterPro" id="IPR001789">
    <property type="entry name" value="Sig_transdc_resp-reg_receiver"/>
</dbReference>
<evidence type="ECO:0000259" key="4">
    <source>
        <dbReference type="PROSITE" id="PS50110"/>
    </source>
</evidence>
<dbReference type="PROSITE" id="PS50110">
    <property type="entry name" value="RESPONSE_REGULATORY"/>
    <property type="match status" value="2"/>
</dbReference>
<dbReference type="SMART" id="SM00448">
    <property type="entry name" value="REC"/>
    <property type="match status" value="2"/>
</dbReference>
<evidence type="ECO:0000313" key="6">
    <source>
        <dbReference type="Proteomes" id="UP001247805"/>
    </source>
</evidence>
<feature type="modified residue" description="4-aspartylphosphate" evidence="3">
    <location>
        <position position="226"/>
    </location>
</feature>
<sequence length="298" mass="33058">MDSRKNEGSTFTAVMRLELNKKVLIESDKTSGKLDNIDVLVVDDNPIALKILTNFLRNIGVRPIPVQSALDGLEVLTNNEYDIKLIVSDWTMPVMDGATFIEEVRKLALNTQPKVIIVSAYEISTFKSESDQLHISHVLSKPCHAGTLYKAMEECLNAKAPKKQVITPINRLANVDILVVEDNEINQVVIEHLLTDEGAKVSIANHGKEAIDLLNEFNTFQIILMDIHMPIMDGIEATRIIRAHPNPKISHIPIVALSANVLEKDVQSYLTIGMNAHGAKPVNIESLIQIILPLLNND</sequence>
<dbReference type="EMBL" id="JAWDIO010000002">
    <property type="protein sequence ID" value="MDU0353329.1"/>
    <property type="molecule type" value="Genomic_DNA"/>
</dbReference>
<dbReference type="Proteomes" id="UP001247805">
    <property type="component" value="Unassembled WGS sequence"/>
</dbReference>
<keyword evidence="2" id="KW-0902">Two-component regulatory system</keyword>
<keyword evidence="6" id="KW-1185">Reference proteome</keyword>
<name>A0ABU3STJ1_9ALTE</name>